<reference evidence="6 7" key="1">
    <citation type="journal article" date="2014" name="Proc. Natl. Acad. Sci. U.S.A.">
        <title>Trajectory and genomic determinants of fungal-pathogen speciation and host adaptation.</title>
        <authorList>
            <person name="Hu X."/>
            <person name="Xiao G."/>
            <person name="Zheng P."/>
            <person name="Shang Y."/>
            <person name="Su Y."/>
            <person name="Zhang X."/>
            <person name="Liu X."/>
            <person name="Zhan S."/>
            <person name="St Leger R.J."/>
            <person name="Wang C."/>
        </authorList>
    </citation>
    <scope>NUCLEOTIDE SEQUENCE [LARGE SCALE GENOMIC DNA]</scope>
    <source>
        <strain evidence="6 7">ARSEF 549</strain>
    </source>
</reference>
<evidence type="ECO:0000256" key="4">
    <source>
        <dbReference type="ARBA" id="ARBA00023136"/>
    </source>
</evidence>
<evidence type="ECO:0000256" key="3">
    <source>
        <dbReference type="ARBA" id="ARBA00022989"/>
    </source>
</evidence>
<feature type="transmembrane region" description="Helical" evidence="5">
    <location>
        <begin position="165"/>
        <end position="186"/>
    </location>
</feature>
<dbReference type="HOGENOM" id="CLU_040201_1_0_1"/>
<feature type="non-terminal residue" evidence="6">
    <location>
        <position position="1"/>
    </location>
</feature>
<feature type="transmembrane region" description="Helical" evidence="5">
    <location>
        <begin position="192"/>
        <end position="217"/>
    </location>
</feature>
<dbReference type="Pfam" id="PF04193">
    <property type="entry name" value="PQ-loop"/>
    <property type="match status" value="1"/>
</dbReference>
<sequence>MDVPVAANVLGTLGARLMQVCWSIQLIPQIVVNYRRHNATGLQSSMMMLWAWAGVPLGVYNIVEEFNIALRIQPQILTFLSLVTWIQCYYYQRGWTVSRSMLTLAPIVVIMGGCQAALIVGLGVLRYRGVDWPMTVMAVLSASLLGAGVLSHYWDIWVHRTVRGISFMFVGIDAAGDLFSLISVFFQPKLDVLGMVIYGTELALWLGVFACGGYYNFLPWARKKWLSQHGSPGESENAEPEDVNTASGSIYLQDLPSSTSVFRTVSAASEGLRSRTMALGGIQ</sequence>
<dbReference type="PANTHER" id="PTHR16201">
    <property type="entry name" value="SEVEN TRANSMEMBRANE PROTEIN 1-RELATED"/>
    <property type="match status" value="1"/>
</dbReference>
<keyword evidence="3 5" id="KW-1133">Transmembrane helix</keyword>
<feature type="transmembrane region" description="Helical" evidence="5">
    <location>
        <begin position="104"/>
        <end position="126"/>
    </location>
</feature>
<evidence type="ECO:0000256" key="2">
    <source>
        <dbReference type="ARBA" id="ARBA00022692"/>
    </source>
</evidence>
<keyword evidence="4 5" id="KW-0472">Membrane</keyword>
<keyword evidence="2 5" id="KW-0812">Transmembrane</keyword>
<dbReference type="InterPro" id="IPR006603">
    <property type="entry name" value="PQ-loop_rpt"/>
</dbReference>
<evidence type="ECO:0000256" key="5">
    <source>
        <dbReference type="SAM" id="Phobius"/>
    </source>
</evidence>
<name>A0A0B4F6C9_METAF</name>
<feature type="transmembrane region" description="Helical" evidence="5">
    <location>
        <begin position="75"/>
        <end position="92"/>
    </location>
</feature>
<evidence type="ECO:0000313" key="6">
    <source>
        <dbReference type="EMBL" id="KID63352.1"/>
    </source>
</evidence>
<dbReference type="PANTHER" id="PTHR16201:SF37">
    <property type="entry name" value="PQ-LOOP REPEAT-CONTAINING PROTEIN"/>
    <property type="match status" value="1"/>
</dbReference>
<dbReference type="Proteomes" id="UP000031186">
    <property type="component" value="Unassembled WGS sequence"/>
</dbReference>
<dbReference type="OrthoDB" id="407617at2759"/>
<dbReference type="GO" id="GO:0016020">
    <property type="term" value="C:membrane"/>
    <property type="evidence" value="ECO:0007669"/>
    <property type="project" value="UniProtKB-SubCell"/>
</dbReference>
<organism evidence="6 7">
    <name type="scientific">Metarhizium anisopliae (strain ARSEF 549)</name>
    <dbReference type="NCBI Taxonomy" id="3151832"/>
    <lineage>
        <taxon>Eukaryota</taxon>
        <taxon>Fungi</taxon>
        <taxon>Dikarya</taxon>
        <taxon>Ascomycota</taxon>
        <taxon>Pezizomycotina</taxon>
        <taxon>Sordariomycetes</taxon>
        <taxon>Hypocreomycetidae</taxon>
        <taxon>Hypocreales</taxon>
        <taxon>Clavicipitaceae</taxon>
        <taxon>Metarhizium</taxon>
    </lineage>
</organism>
<feature type="transmembrane region" description="Helical" evidence="5">
    <location>
        <begin position="132"/>
        <end position="153"/>
    </location>
</feature>
<proteinExistence type="predicted"/>
<accession>A0A0B4F6C9</accession>
<dbReference type="AlphaFoldDB" id="A0A0B4F6C9"/>
<keyword evidence="7" id="KW-1185">Reference proteome</keyword>
<evidence type="ECO:0000313" key="7">
    <source>
        <dbReference type="Proteomes" id="UP000031186"/>
    </source>
</evidence>
<comment type="caution">
    <text evidence="6">The sequence shown here is derived from an EMBL/GenBank/DDBJ whole genome shotgun (WGS) entry which is preliminary data.</text>
</comment>
<protein>
    <submittedName>
        <fullName evidence="6">PQ loop repeat protein</fullName>
    </submittedName>
</protein>
<dbReference type="InterPro" id="IPR051415">
    <property type="entry name" value="LAAT-1"/>
</dbReference>
<evidence type="ECO:0000256" key="1">
    <source>
        <dbReference type="ARBA" id="ARBA00004141"/>
    </source>
</evidence>
<dbReference type="EMBL" id="AZNF01000010">
    <property type="protein sequence ID" value="KID63352.1"/>
    <property type="molecule type" value="Genomic_DNA"/>
</dbReference>
<dbReference type="Gene3D" id="1.20.1280.290">
    <property type="match status" value="1"/>
</dbReference>
<dbReference type="VEuPathDB" id="FungiDB:MAN_07553"/>
<gene>
    <name evidence="6" type="ORF">MAN_07553</name>
</gene>
<feature type="transmembrane region" description="Helical" evidence="5">
    <location>
        <begin position="45"/>
        <end position="63"/>
    </location>
</feature>
<comment type="subcellular location">
    <subcellularLocation>
        <location evidence="1">Membrane</location>
        <topology evidence="1">Multi-pass membrane protein</topology>
    </subcellularLocation>
</comment>